<feature type="domain" description="PPM-type phosphatase" evidence="1">
    <location>
        <begin position="2"/>
        <end position="85"/>
    </location>
</feature>
<dbReference type="InterPro" id="IPR036457">
    <property type="entry name" value="PPM-type-like_dom_sf"/>
</dbReference>
<evidence type="ECO:0000313" key="4">
    <source>
        <dbReference type="Proteomes" id="UP000188532"/>
    </source>
</evidence>
<dbReference type="Proteomes" id="UP000189229">
    <property type="component" value="Unassembled WGS sequence"/>
</dbReference>
<dbReference type="InterPro" id="IPR001932">
    <property type="entry name" value="PPM-type_phosphatase-like_dom"/>
</dbReference>
<evidence type="ECO:0000313" key="5">
    <source>
        <dbReference type="Proteomes" id="UP000189229"/>
    </source>
</evidence>
<sequence>MLGPRRHAAYDQDQVLIEAGDILVMYTDGLIDRRGHDIEKALAQTEQLIIGWQAHTSLREACQRLTTTLAPPPRDDDVCVLAVTFR</sequence>
<dbReference type="AlphaFoldDB" id="A0A1V3WDN0"/>
<protein>
    <submittedName>
        <fullName evidence="2">Stage II sporulation E family protein</fullName>
    </submittedName>
</protein>
<evidence type="ECO:0000259" key="1">
    <source>
        <dbReference type="Pfam" id="PF07228"/>
    </source>
</evidence>
<evidence type="ECO:0000313" key="2">
    <source>
        <dbReference type="EMBL" id="OOK64381.1"/>
    </source>
</evidence>
<organism evidence="2 4">
    <name type="scientific">Mycobacterium kansasii</name>
    <dbReference type="NCBI Taxonomy" id="1768"/>
    <lineage>
        <taxon>Bacteria</taxon>
        <taxon>Bacillati</taxon>
        <taxon>Actinomycetota</taxon>
        <taxon>Actinomycetes</taxon>
        <taxon>Mycobacteriales</taxon>
        <taxon>Mycobacteriaceae</taxon>
        <taxon>Mycobacterium</taxon>
    </lineage>
</organism>
<dbReference type="Pfam" id="PF07228">
    <property type="entry name" value="SpoIIE"/>
    <property type="match status" value="1"/>
</dbReference>
<reference evidence="4 5" key="1">
    <citation type="submission" date="2017-02" db="EMBL/GenBank/DDBJ databases">
        <title>Complete genome sequences of Mycobacterium kansasii strains isolated from rhesus macaques.</title>
        <authorList>
            <person name="Panda A."/>
            <person name="Nagaraj S."/>
            <person name="Zhao X."/>
            <person name="Tettelin H."/>
            <person name="Detolla L.J."/>
        </authorList>
    </citation>
    <scope>NUCLEOTIDE SEQUENCE [LARGE SCALE GENOMIC DNA]</scope>
    <source>
        <strain evidence="2 4">11-3469</strain>
        <strain evidence="3 5">11-3813</strain>
    </source>
</reference>
<evidence type="ECO:0000313" key="3">
    <source>
        <dbReference type="EMBL" id="OOK73402.1"/>
    </source>
</evidence>
<proteinExistence type="predicted"/>
<accession>A0A1V3WDN0</accession>
<dbReference type="Proteomes" id="UP000188532">
    <property type="component" value="Unassembled WGS sequence"/>
</dbReference>
<dbReference type="EMBL" id="MVBN01000013">
    <property type="protein sequence ID" value="OOK64381.1"/>
    <property type="molecule type" value="Genomic_DNA"/>
</dbReference>
<comment type="caution">
    <text evidence="2">The sequence shown here is derived from an EMBL/GenBank/DDBJ whole genome shotgun (WGS) entry which is preliminary data.</text>
</comment>
<gene>
    <name evidence="2" type="ORF">BZL29_8268</name>
    <name evidence="3" type="ORF">BZL30_4597</name>
</gene>
<dbReference type="SUPFAM" id="SSF81606">
    <property type="entry name" value="PP2C-like"/>
    <property type="match status" value="1"/>
</dbReference>
<dbReference type="EMBL" id="MVBM01000004">
    <property type="protein sequence ID" value="OOK73402.1"/>
    <property type="molecule type" value="Genomic_DNA"/>
</dbReference>
<name>A0A1V3WDN0_MYCKA</name>
<dbReference type="Gene3D" id="3.60.40.10">
    <property type="entry name" value="PPM-type phosphatase domain"/>
    <property type="match status" value="1"/>
</dbReference>